<dbReference type="AlphaFoldDB" id="A0A2H1GHB3"/>
<dbReference type="Proteomes" id="UP000245764">
    <property type="component" value="Chromosome 5"/>
</dbReference>
<protein>
    <submittedName>
        <fullName evidence="2">Uncharacterized protein</fullName>
    </submittedName>
</protein>
<evidence type="ECO:0000313" key="2">
    <source>
        <dbReference type="EMBL" id="SMR52944.1"/>
    </source>
</evidence>
<organism evidence="2 3">
    <name type="scientific">Zymoseptoria tritici ST99CH_1E4</name>
    <dbReference type="NCBI Taxonomy" id="1276532"/>
    <lineage>
        <taxon>Eukaryota</taxon>
        <taxon>Fungi</taxon>
        <taxon>Dikarya</taxon>
        <taxon>Ascomycota</taxon>
        <taxon>Pezizomycotina</taxon>
        <taxon>Dothideomycetes</taxon>
        <taxon>Dothideomycetidae</taxon>
        <taxon>Mycosphaerellales</taxon>
        <taxon>Mycosphaerellaceae</taxon>
        <taxon>Zymoseptoria</taxon>
    </lineage>
</organism>
<accession>A0A2H1GHB3</accession>
<evidence type="ECO:0000313" key="3">
    <source>
        <dbReference type="Proteomes" id="UP000245764"/>
    </source>
</evidence>
<sequence length="460" mass="51094">MDSDEVVRIVYKPSPRTGDKRSFSDAELQDDLDPRVRAMLDAAEANAAEVLSPTEMVKRFHQAAKRVLSDAQYRGLTSFCSNLRTNDLDASLKKAVDDRVARFHTSEPLAADSSKDLLNKPSGHPSFLFGVIMHYKTLLKSNNEFFDAQNPCTARLLGKGFHSGNTFAFDVHWRQEMSSSRKKQCPRDFYIPKVLDMHDQLSDDIQRLAQTKLLTIFGQCPMKSYKTDWMAPGTVVVSVEVSDQHSVEYYLEFNHTVAANLDRICTNVIHPDGLFKLGNSPATVRAAFAADCAVNLFFGLVGESETVKPGYFTKFFSSLGKGTRDPVVTVLTKPTDYIHEMQHAELASGGVVTPLESIDSRIVQWAVERYPDLDIEDRQRAGLSIIDAISDVIWADSAEARIHATDKINGTDNGKCTLPVSDPADLGGSLQLLQNRYNEWHAGPLQAGLSKPFWDGCEVV</sequence>
<reference evidence="3" key="1">
    <citation type="submission" date="2017-05" db="EMBL/GenBank/DDBJ databases">
        <authorList>
            <person name="Song R."/>
            <person name="Chenine A.L."/>
            <person name="Ruprecht R.M."/>
        </authorList>
    </citation>
    <scope>NUCLEOTIDE SEQUENCE [LARGE SCALE GENOMIC DNA]</scope>
</reference>
<gene>
    <name evidence="2" type="ORF">ZT1E4_G6219</name>
</gene>
<name>A0A2H1GHB3_ZYMTR</name>
<feature type="region of interest" description="Disordered" evidence="1">
    <location>
        <begin position="1"/>
        <end position="28"/>
    </location>
</feature>
<evidence type="ECO:0000256" key="1">
    <source>
        <dbReference type="SAM" id="MobiDB-lite"/>
    </source>
</evidence>
<proteinExistence type="predicted"/>
<dbReference type="EMBL" id="LT854257">
    <property type="protein sequence ID" value="SMR52944.1"/>
    <property type="molecule type" value="Genomic_DNA"/>
</dbReference>